<organism evidence="1 2">
    <name type="scientific">Alloscardovia macacae</name>
    <dbReference type="NCBI Taxonomy" id="1160091"/>
    <lineage>
        <taxon>Bacteria</taxon>
        <taxon>Bacillati</taxon>
        <taxon>Actinomycetota</taxon>
        <taxon>Actinomycetes</taxon>
        <taxon>Bifidobacteriales</taxon>
        <taxon>Bifidobacteriaceae</taxon>
        <taxon>Alloscardovia</taxon>
    </lineage>
</organism>
<dbReference type="Pfam" id="PF25681">
    <property type="entry name" value="Phage_TTP_17"/>
    <property type="match status" value="1"/>
</dbReference>
<sequence>MADTTYVSDSNVKENVKLFKESAVYLFGKDEPVGKIGKDWTPGDKKPLGYFSEDGIEIGKEAGDSTEIKGHTGATVLQMNSGGYYTVKLTALEVKKETVELYFSTTVGADGIVHVDANVQAEKKKLVIVGLDQNDNLVILYAPEVQITETESLNWKHSDLFSFGVTLRTFKADGGNGLGKADMYFYGLVKDGVAAASAGSH</sequence>
<proteinExistence type="predicted"/>
<name>A0A1Y2SY86_9BIFI</name>
<dbReference type="STRING" id="1160091.B9T39_03735"/>
<dbReference type="EMBL" id="NEKC01000007">
    <property type="protein sequence ID" value="OTA29239.1"/>
    <property type="molecule type" value="Genomic_DNA"/>
</dbReference>
<dbReference type="InterPro" id="IPR058154">
    <property type="entry name" value="Bxb1_TTP-like"/>
</dbReference>
<protein>
    <recommendedName>
        <fullName evidence="3">Bacterial Ig-like domain, group 2</fullName>
    </recommendedName>
</protein>
<reference evidence="1 2" key="1">
    <citation type="submission" date="2017-04" db="EMBL/GenBank/DDBJ databases">
        <title>Draft genome sequences of Alloscardovia macacae UMA81211 and UMA81212 isolated from the feces of a rhesus macaque (Macaca mulatta).</title>
        <authorList>
            <person name="Albert K."/>
            <person name="Sela D.A."/>
        </authorList>
    </citation>
    <scope>NUCLEOTIDE SEQUENCE [LARGE SCALE GENOMIC DNA]</scope>
    <source>
        <strain evidence="1 2">UMA81212</strain>
    </source>
</reference>
<gene>
    <name evidence="1" type="ORF">B9T39_03735</name>
</gene>
<dbReference type="AlphaFoldDB" id="A0A1Y2SY86"/>
<evidence type="ECO:0008006" key="3">
    <source>
        <dbReference type="Google" id="ProtNLM"/>
    </source>
</evidence>
<dbReference type="RefSeq" id="WP_086106491.1">
    <property type="nucleotide sequence ID" value="NZ_NEKB01000003.1"/>
</dbReference>
<comment type="caution">
    <text evidence="1">The sequence shown here is derived from an EMBL/GenBank/DDBJ whole genome shotgun (WGS) entry which is preliminary data.</text>
</comment>
<accession>A0A1Y2SY86</accession>
<dbReference type="Proteomes" id="UP000243540">
    <property type="component" value="Unassembled WGS sequence"/>
</dbReference>
<evidence type="ECO:0000313" key="1">
    <source>
        <dbReference type="EMBL" id="OTA29239.1"/>
    </source>
</evidence>
<dbReference type="OrthoDB" id="3234380at2"/>
<evidence type="ECO:0000313" key="2">
    <source>
        <dbReference type="Proteomes" id="UP000243540"/>
    </source>
</evidence>